<sequence length="98" mass="10935">ISVQVPSGIAKQQGAAGSCEQWLPHSQELVSIHCNENSILPSTEWNICAESVSELQMADGLPWWYQLQGDNPTNLQTDLQNGYSSGMEMLCWVQREQL</sequence>
<name>A0A401Q155_SCYTO</name>
<keyword evidence="2" id="KW-1185">Reference proteome</keyword>
<protein>
    <submittedName>
        <fullName evidence="1">Uncharacterized protein</fullName>
    </submittedName>
</protein>
<feature type="non-terminal residue" evidence="1">
    <location>
        <position position="1"/>
    </location>
</feature>
<accession>A0A401Q155</accession>
<comment type="caution">
    <text evidence="1">The sequence shown here is derived from an EMBL/GenBank/DDBJ whole genome shotgun (WGS) entry which is preliminary data.</text>
</comment>
<gene>
    <name evidence="1" type="ORF">scyTo_0021265</name>
</gene>
<proteinExistence type="predicted"/>
<organism evidence="1 2">
    <name type="scientific">Scyliorhinus torazame</name>
    <name type="common">Cloudy catshark</name>
    <name type="synonym">Catulus torazame</name>
    <dbReference type="NCBI Taxonomy" id="75743"/>
    <lineage>
        <taxon>Eukaryota</taxon>
        <taxon>Metazoa</taxon>
        <taxon>Chordata</taxon>
        <taxon>Craniata</taxon>
        <taxon>Vertebrata</taxon>
        <taxon>Chondrichthyes</taxon>
        <taxon>Elasmobranchii</taxon>
        <taxon>Galeomorphii</taxon>
        <taxon>Galeoidea</taxon>
        <taxon>Carcharhiniformes</taxon>
        <taxon>Scyliorhinidae</taxon>
        <taxon>Scyliorhinus</taxon>
    </lineage>
</organism>
<evidence type="ECO:0000313" key="1">
    <source>
        <dbReference type="EMBL" id="GCB79084.1"/>
    </source>
</evidence>
<dbReference type="AlphaFoldDB" id="A0A401Q155"/>
<dbReference type="Proteomes" id="UP000288216">
    <property type="component" value="Unassembled WGS sequence"/>
</dbReference>
<reference evidence="1 2" key="1">
    <citation type="journal article" date="2018" name="Nat. Ecol. Evol.">
        <title>Shark genomes provide insights into elasmobranch evolution and the origin of vertebrates.</title>
        <authorList>
            <person name="Hara Y"/>
            <person name="Yamaguchi K"/>
            <person name="Onimaru K"/>
            <person name="Kadota M"/>
            <person name="Koyanagi M"/>
            <person name="Keeley SD"/>
            <person name="Tatsumi K"/>
            <person name="Tanaka K"/>
            <person name="Motone F"/>
            <person name="Kageyama Y"/>
            <person name="Nozu R"/>
            <person name="Adachi N"/>
            <person name="Nishimura O"/>
            <person name="Nakagawa R"/>
            <person name="Tanegashima C"/>
            <person name="Kiyatake I"/>
            <person name="Matsumoto R"/>
            <person name="Murakumo K"/>
            <person name="Nishida K"/>
            <person name="Terakita A"/>
            <person name="Kuratani S"/>
            <person name="Sato K"/>
            <person name="Hyodo S Kuraku.S."/>
        </authorList>
    </citation>
    <scope>NUCLEOTIDE SEQUENCE [LARGE SCALE GENOMIC DNA]</scope>
</reference>
<evidence type="ECO:0000313" key="2">
    <source>
        <dbReference type="Proteomes" id="UP000288216"/>
    </source>
</evidence>
<dbReference type="EMBL" id="BFAA01018527">
    <property type="protein sequence ID" value="GCB79084.1"/>
    <property type="molecule type" value="Genomic_DNA"/>
</dbReference>